<dbReference type="EMBL" id="JAAXOT010000025">
    <property type="protein sequence ID" value="NKY60589.1"/>
    <property type="molecule type" value="Genomic_DNA"/>
</dbReference>
<comment type="caution">
    <text evidence="2">The sequence shown here is derived from an EMBL/GenBank/DDBJ whole genome shotgun (WGS) entry which is preliminary data.</text>
</comment>
<organism evidence="2 3">
    <name type="scientific">Nocardia flavorosea</name>
    <dbReference type="NCBI Taxonomy" id="53429"/>
    <lineage>
        <taxon>Bacteria</taxon>
        <taxon>Bacillati</taxon>
        <taxon>Actinomycetota</taxon>
        <taxon>Actinomycetes</taxon>
        <taxon>Mycobacteriales</taxon>
        <taxon>Nocardiaceae</taxon>
        <taxon>Nocardia</taxon>
    </lineage>
</organism>
<dbReference type="AlphaFoldDB" id="A0A846YUC2"/>
<gene>
    <name evidence="2" type="ORF">HGA15_31520</name>
</gene>
<evidence type="ECO:0000259" key="1">
    <source>
        <dbReference type="Pfam" id="PF13452"/>
    </source>
</evidence>
<keyword evidence="3" id="KW-1185">Reference proteome</keyword>
<sequence length="153" mass="17184">MIAEKELIMLSEEELRAIVGRELPGGEYVIEPYLDWLLRDAVGSERDVVTAHPLFAYVATARGKGIGWDEVFRICGATAADGPMFGEHEFELTRPLRVGERITVRGHFDSAERKRGRKTGVFDIIGFRVTLHDVDGRPVGTTRNSIVYPRREA</sequence>
<accession>A0A846YUC2</accession>
<feature type="domain" description="FAS1-like dehydratase" evidence="1">
    <location>
        <begin position="67"/>
        <end position="141"/>
    </location>
</feature>
<name>A0A846YUC2_9NOCA</name>
<reference evidence="2 3" key="1">
    <citation type="submission" date="2020-04" db="EMBL/GenBank/DDBJ databases">
        <title>MicrobeNet Type strains.</title>
        <authorList>
            <person name="Nicholson A.C."/>
        </authorList>
    </citation>
    <scope>NUCLEOTIDE SEQUENCE [LARGE SCALE GENOMIC DNA]</scope>
    <source>
        <strain evidence="2 3">JCM 3332</strain>
    </source>
</reference>
<dbReference type="Gene3D" id="3.10.129.10">
    <property type="entry name" value="Hotdog Thioesterase"/>
    <property type="match status" value="1"/>
</dbReference>
<dbReference type="SUPFAM" id="SSF54637">
    <property type="entry name" value="Thioesterase/thiol ester dehydrase-isomerase"/>
    <property type="match status" value="1"/>
</dbReference>
<dbReference type="RefSeq" id="WP_157116228.1">
    <property type="nucleotide sequence ID" value="NZ_JAAXOT010000025.1"/>
</dbReference>
<dbReference type="InterPro" id="IPR039569">
    <property type="entry name" value="FAS1-like_DH_region"/>
</dbReference>
<evidence type="ECO:0000313" key="2">
    <source>
        <dbReference type="EMBL" id="NKY60589.1"/>
    </source>
</evidence>
<proteinExistence type="predicted"/>
<dbReference type="InterPro" id="IPR029069">
    <property type="entry name" value="HotDog_dom_sf"/>
</dbReference>
<protein>
    <submittedName>
        <fullName evidence="2">MaoC family dehydratase</fullName>
    </submittedName>
</protein>
<dbReference type="Pfam" id="PF13452">
    <property type="entry name" value="FAS1_DH_region"/>
    <property type="match status" value="1"/>
</dbReference>
<evidence type="ECO:0000313" key="3">
    <source>
        <dbReference type="Proteomes" id="UP000570678"/>
    </source>
</evidence>
<dbReference type="Proteomes" id="UP000570678">
    <property type="component" value="Unassembled WGS sequence"/>
</dbReference>